<keyword evidence="2" id="KW-1185">Reference proteome</keyword>
<comment type="caution">
    <text evidence="1">The sequence shown here is derived from an EMBL/GenBank/DDBJ whole genome shotgun (WGS) entry which is preliminary data.</text>
</comment>
<evidence type="ECO:0000313" key="2">
    <source>
        <dbReference type="Proteomes" id="UP001239019"/>
    </source>
</evidence>
<gene>
    <name evidence="1" type="ORF">RBH19_05915</name>
</gene>
<name>A0ABU0W5V2_9GAMM</name>
<proteinExistence type="predicted"/>
<sequence>MRETPSKPDLAYFIAVGHFRYRMAARAAAASLLGPGAFQGEVVILTDRVARWPEGVRGIVVSDPVLLAQPKRLKLRIGDFVDLSAYGRVTFFDADLVIRGPVLDRIAEPLAAAALVCTDDIGQTVDQGLCARCLEPEELAEHGGRSLGANSGFFAARADVIGGYLKIWEGILDDHADRPGGGFDQPGLNAAMLRGSLPVCMARGLMWFPRRDPEMATCLPDAPLVHFHGAGRRWRRTFRMRKFARRLIREAVSDS</sequence>
<evidence type="ECO:0008006" key="3">
    <source>
        <dbReference type="Google" id="ProtNLM"/>
    </source>
</evidence>
<evidence type="ECO:0000313" key="1">
    <source>
        <dbReference type="EMBL" id="MDQ2069399.1"/>
    </source>
</evidence>
<dbReference type="RefSeq" id="WP_306727900.1">
    <property type="nucleotide sequence ID" value="NZ_JAVDDT010000003.1"/>
</dbReference>
<organism evidence="1 2">
    <name type="scientific">Natronospira bacteriovora</name>
    <dbReference type="NCBI Taxonomy" id="3069753"/>
    <lineage>
        <taxon>Bacteria</taxon>
        <taxon>Pseudomonadati</taxon>
        <taxon>Pseudomonadota</taxon>
        <taxon>Gammaproteobacteria</taxon>
        <taxon>Natronospirales</taxon>
        <taxon>Natronospiraceae</taxon>
        <taxon>Natronospira</taxon>
    </lineage>
</organism>
<dbReference type="InterPro" id="IPR029044">
    <property type="entry name" value="Nucleotide-diphossugar_trans"/>
</dbReference>
<dbReference type="Gene3D" id="3.90.550.10">
    <property type="entry name" value="Spore Coat Polysaccharide Biosynthesis Protein SpsA, Chain A"/>
    <property type="match status" value="1"/>
</dbReference>
<reference evidence="1 2" key="1">
    <citation type="submission" date="2023-08" db="EMBL/GenBank/DDBJ databases">
        <title>Whole-genome sequencing of halo(alkali)philic microorganisms from hypersaline lakes.</title>
        <authorList>
            <person name="Sorokin D.Y."/>
            <person name="Abbas B."/>
            <person name="Merkel A.Y."/>
        </authorList>
    </citation>
    <scope>NUCLEOTIDE SEQUENCE [LARGE SCALE GENOMIC DNA]</scope>
    <source>
        <strain evidence="1 2">AB-CW4</strain>
    </source>
</reference>
<dbReference type="EMBL" id="JAVDDT010000003">
    <property type="protein sequence ID" value="MDQ2069399.1"/>
    <property type="molecule type" value="Genomic_DNA"/>
</dbReference>
<accession>A0ABU0W5V2</accession>
<dbReference type="SUPFAM" id="SSF53448">
    <property type="entry name" value="Nucleotide-diphospho-sugar transferases"/>
    <property type="match status" value="1"/>
</dbReference>
<protein>
    <recommendedName>
        <fullName evidence="3">Glycosyl transferase family 8</fullName>
    </recommendedName>
</protein>
<dbReference type="Proteomes" id="UP001239019">
    <property type="component" value="Unassembled WGS sequence"/>
</dbReference>